<dbReference type="InterPro" id="IPR013087">
    <property type="entry name" value="Znf_C2H2_type"/>
</dbReference>
<keyword evidence="8" id="KW-1185">Reference proteome</keyword>
<evidence type="ECO:0000256" key="2">
    <source>
        <dbReference type="ARBA" id="ARBA00022771"/>
    </source>
</evidence>
<dbReference type="InterPro" id="IPR036236">
    <property type="entry name" value="Znf_C2H2_sf"/>
</dbReference>
<feature type="compositionally biased region" description="Gly residues" evidence="5">
    <location>
        <begin position="212"/>
        <end position="221"/>
    </location>
</feature>
<feature type="region of interest" description="Disordered" evidence="5">
    <location>
        <begin position="1"/>
        <end position="43"/>
    </location>
</feature>
<evidence type="ECO:0000256" key="3">
    <source>
        <dbReference type="ARBA" id="ARBA00022833"/>
    </source>
</evidence>
<protein>
    <recommendedName>
        <fullName evidence="6">U1-type domain-containing protein</fullName>
    </recommendedName>
</protein>
<dbReference type="STRING" id="307507.A0A2V0P766"/>
<evidence type="ECO:0000259" key="6">
    <source>
        <dbReference type="SMART" id="SM00451"/>
    </source>
</evidence>
<keyword evidence="4" id="KW-0539">Nucleus</keyword>
<evidence type="ECO:0000256" key="4">
    <source>
        <dbReference type="ARBA" id="ARBA00023242"/>
    </source>
</evidence>
<dbReference type="GO" id="GO:0008270">
    <property type="term" value="F:zinc ion binding"/>
    <property type="evidence" value="ECO:0007669"/>
    <property type="project" value="UniProtKB-KW"/>
</dbReference>
<feature type="domain" description="U1-type" evidence="6">
    <location>
        <begin position="97"/>
        <end position="131"/>
    </location>
</feature>
<dbReference type="GO" id="GO:0000398">
    <property type="term" value="P:mRNA splicing, via spliceosome"/>
    <property type="evidence" value="ECO:0007669"/>
    <property type="project" value="InterPro"/>
</dbReference>
<dbReference type="InterPro" id="IPR040107">
    <property type="entry name" value="Snu23"/>
</dbReference>
<dbReference type="OrthoDB" id="30343at2759"/>
<sequence>MGKSSAPGSAAGVDNTARRTWDKEEFAERAEKREQEAAEAEETALDIKKRKRLERDPLHQGLIVERSNLKVRDYQIDLTSRVGRSQVIGLNTPLSQQAGYYCSVCDCVLRDSQSYLDHINGKYHNRALGMSMAVEKSTVEQVKARLQQHKQKASTSNPEEYLPDGIDRRIAEAEAAEERERAERKRAKKEAKRAAEEGEGEEGDPDMMAMMGFGGFGTSRK</sequence>
<feature type="compositionally biased region" description="Basic and acidic residues" evidence="5">
    <location>
        <begin position="165"/>
        <end position="183"/>
    </location>
</feature>
<dbReference type="InParanoid" id="A0A2V0P766"/>
<feature type="region of interest" description="Disordered" evidence="5">
    <location>
        <begin position="148"/>
        <end position="221"/>
    </location>
</feature>
<dbReference type="FunCoup" id="A0A2V0P766">
    <property type="interactions" value="1699"/>
</dbReference>
<evidence type="ECO:0000256" key="1">
    <source>
        <dbReference type="ARBA" id="ARBA00022723"/>
    </source>
</evidence>
<gene>
    <name evidence="7" type="ORF">Rsub_06793</name>
</gene>
<dbReference type="GO" id="GO:0003676">
    <property type="term" value="F:nucleic acid binding"/>
    <property type="evidence" value="ECO:0007669"/>
    <property type="project" value="InterPro"/>
</dbReference>
<reference evidence="7 8" key="1">
    <citation type="journal article" date="2018" name="Sci. Rep.">
        <title>Raphidocelis subcapitata (=Pseudokirchneriella subcapitata) provides an insight into genome evolution and environmental adaptations in the Sphaeropleales.</title>
        <authorList>
            <person name="Suzuki S."/>
            <person name="Yamaguchi H."/>
            <person name="Nakajima N."/>
            <person name="Kawachi M."/>
        </authorList>
    </citation>
    <scope>NUCLEOTIDE SEQUENCE [LARGE SCALE GENOMIC DNA]</scope>
    <source>
        <strain evidence="7 8">NIES-35</strain>
    </source>
</reference>
<keyword evidence="2" id="KW-0863">Zinc-finger</keyword>
<dbReference type="PANTHER" id="PTHR45986">
    <property type="entry name" value="ZINC FINGER MATRIN-TYPE PROTEIN 2"/>
    <property type="match status" value="1"/>
</dbReference>
<proteinExistence type="predicted"/>
<dbReference type="Proteomes" id="UP000247498">
    <property type="component" value="Unassembled WGS sequence"/>
</dbReference>
<dbReference type="FunFam" id="3.30.160.60:FF:000491">
    <property type="entry name" value="zinc finger matrin-type protein 2-like"/>
    <property type="match status" value="1"/>
</dbReference>
<dbReference type="SMART" id="SM00451">
    <property type="entry name" value="ZnF_U1"/>
    <property type="match status" value="1"/>
</dbReference>
<dbReference type="InterPro" id="IPR003604">
    <property type="entry name" value="Matrin/U1-like-C_Znf_C2H2"/>
</dbReference>
<accession>A0A2V0P766</accession>
<feature type="compositionally biased region" description="Basic and acidic residues" evidence="5">
    <location>
        <begin position="16"/>
        <end position="36"/>
    </location>
</feature>
<dbReference type="AlphaFoldDB" id="A0A2V0P766"/>
<keyword evidence="3" id="KW-0862">Zinc</keyword>
<dbReference type="GO" id="GO:0046540">
    <property type="term" value="C:U4/U6 x U5 tri-snRNP complex"/>
    <property type="evidence" value="ECO:0007669"/>
    <property type="project" value="TreeGrafter"/>
</dbReference>
<comment type="caution">
    <text evidence="7">The sequence shown here is derived from an EMBL/GenBank/DDBJ whole genome shotgun (WGS) entry which is preliminary data.</text>
</comment>
<dbReference type="SUPFAM" id="SSF57667">
    <property type="entry name" value="beta-beta-alpha zinc fingers"/>
    <property type="match status" value="1"/>
</dbReference>
<evidence type="ECO:0000256" key="5">
    <source>
        <dbReference type="SAM" id="MobiDB-lite"/>
    </source>
</evidence>
<name>A0A2V0P766_9CHLO</name>
<dbReference type="GO" id="GO:0005681">
    <property type="term" value="C:spliceosomal complex"/>
    <property type="evidence" value="ECO:0007669"/>
    <property type="project" value="InterPro"/>
</dbReference>
<evidence type="ECO:0000313" key="7">
    <source>
        <dbReference type="EMBL" id="GBF93690.1"/>
    </source>
</evidence>
<dbReference type="Pfam" id="PF12874">
    <property type="entry name" value="zf-met"/>
    <property type="match status" value="1"/>
</dbReference>
<dbReference type="PANTHER" id="PTHR45986:SF1">
    <property type="entry name" value="ZINC FINGER MATRIN-TYPE PROTEIN 2"/>
    <property type="match status" value="1"/>
</dbReference>
<dbReference type="EMBL" id="BDRX01000043">
    <property type="protein sequence ID" value="GBF93690.1"/>
    <property type="molecule type" value="Genomic_DNA"/>
</dbReference>
<evidence type="ECO:0000313" key="8">
    <source>
        <dbReference type="Proteomes" id="UP000247498"/>
    </source>
</evidence>
<keyword evidence="1" id="KW-0479">Metal-binding</keyword>
<organism evidence="7 8">
    <name type="scientific">Raphidocelis subcapitata</name>
    <dbReference type="NCBI Taxonomy" id="307507"/>
    <lineage>
        <taxon>Eukaryota</taxon>
        <taxon>Viridiplantae</taxon>
        <taxon>Chlorophyta</taxon>
        <taxon>core chlorophytes</taxon>
        <taxon>Chlorophyceae</taxon>
        <taxon>CS clade</taxon>
        <taxon>Sphaeropleales</taxon>
        <taxon>Selenastraceae</taxon>
        <taxon>Raphidocelis</taxon>
    </lineage>
</organism>